<evidence type="ECO:0000256" key="7">
    <source>
        <dbReference type="ARBA" id="ARBA00048169"/>
    </source>
</evidence>
<evidence type="ECO:0000259" key="10">
    <source>
        <dbReference type="Pfam" id="PF01379"/>
    </source>
</evidence>
<evidence type="ECO:0000256" key="2">
    <source>
        <dbReference type="ARBA" id="ARBA00002869"/>
    </source>
</evidence>
<comment type="similarity">
    <text evidence="3">Belongs to the HMBS family.</text>
</comment>
<dbReference type="SUPFAM" id="SSF54782">
    <property type="entry name" value="Porphobilinogen deaminase (hydroxymethylbilane synthase), C-terminal domain"/>
    <property type="match status" value="1"/>
</dbReference>
<dbReference type="GO" id="GO:0006783">
    <property type="term" value="P:heme biosynthetic process"/>
    <property type="evidence" value="ECO:0007669"/>
    <property type="project" value="TreeGrafter"/>
</dbReference>
<dbReference type="PRINTS" id="PR00151">
    <property type="entry name" value="PORPHBDMNASE"/>
</dbReference>
<evidence type="ECO:0000259" key="11">
    <source>
        <dbReference type="Pfam" id="PF03900"/>
    </source>
</evidence>
<dbReference type="NCBIfam" id="TIGR00212">
    <property type="entry name" value="hemC"/>
    <property type="match status" value="1"/>
</dbReference>
<dbReference type="InterPro" id="IPR022419">
    <property type="entry name" value="Porphobilin_deaminase_cofac_BS"/>
</dbReference>
<comment type="cofactor">
    <cofactor evidence="1">
        <name>dipyrromethane</name>
        <dbReference type="ChEBI" id="CHEBI:60342"/>
    </cofactor>
</comment>
<dbReference type="PANTHER" id="PTHR11557">
    <property type="entry name" value="PORPHOBILINOGEN DEAMINASE"/>
    <property type="match status" value="1"/>
</dbReference>
<protein>
    <recommendedName>
        <fullName evidence="4 8">Hydroxymethylbilane synthase</fullName>
        <ecNumber evidence="4 8">2.5.1.61</ecNumber>
    </recommendedName>
</protein>
<dbReference type="PANTHER" id="PTHR11557:SF0">
    <property type="entry name" value="PORPHOBILINOGEN DEAMINASE"/>
    <property type="match status" value="1"/>
</dbReference>
<feature type="compositionally biased region" description="Low complexity" evidence="9">
    <location>
        <begin position="171"/>
        <end position="196"/>
    </location>
</feature>
<evidence type="ECO:0000256" key="4">
    <source>
        <dbReference type="ARBA" id="ARBA00012655"/>
    </source>
</evidence>
<feature type="domain" description="Porphobilinogen deaminase C-terminal" evidence="11">
    <location>
        <begin position="266"/>
        <end position="337"/>
    </location>
</feature>
<evidence type="ECO:0000256" key="1">
    <source>
        <dbReference type="ARBA" id="ARBA00001916"/>
    </source>
</evidence>
<dbReference type="Pfam" id="PF01379">
    <property type="entry name" value="Porphobil_deam"/>
    <property type="match status" value="2"/>
</dbReference>
<dbReference type="GO" id="GO:0005737">
    <property type="term" value="C:cytoplasm"/>
    <property type="evidence" value="ECO:0007669"/>
    <property type="project" value="UniProtKB-UniRule"/>
</dbReference>
<evidence type="ECO:0000256" key="9">
    <source>
        <dbReference type="SAM" id="MobiDB-lite"/>
    </source>
</evidence>
<comment type="function">
    <text evidence="2">Tetrapolymerization of the monopyrrole PBG into the hydroxymethylbilane pre-uroporphyrinogen in several discrete steps.</text>
</comment>
<dbReference type="InterPro" id="IPR022417">
    <property type="entry name" value="Porphobilin_deaminase_N"/>
</dbReference>
<name>A0A401VZT2_STREY</name>
<gene>
    <name evidence="12" type="primary">hemC2_1</name>
    <name evidence="12" type="ORF">GKJPGBOP_02248</name>
</gene>
<evidence type="ECO:0000256" key="5">
    <source>
        <dbReference type="ARBA" id="ARBA00022679"/>
    </source>
</evidence>
<feature type="domain" description="Porphobilinogen deaminase N-terminal" evidence="10">
    <location>
        <begin position="203"/>
        <end position="252"/>
    </location>
</feature>
<dbReference type="Pfam" id="PF03900">
    <property type="entry name" value="Porphobil_deamC"/>
    <property type="match status" value="1"/>
</dbReference>
<dbReference type="RefSeq" id="WP_125053923.1">
    <property type="nucleotide sequence ID" value="NZ_BHZD01000001.1"/>
</dbReference>
<dbReference type="SUPFAM" id="SSF53850">
    <property type="entry name" value="Periplasmic binding protein-like II"/>
    <property type="match status" value="1"/>
</dbReference>
<dbReference type="PROSITE" id="PS00533">
    <property type="entry name" value="PORPHOBILINOGEN_DEAM"/>
    <property type="match status" value="1"/>
</dbReference>
<dbReference type="InterPro" id="IPR022418">
    <property type="entry name" value="Porphobilinogen_deaminase_C"/>
</dbReference>
<sequence>MSTAFPARELRIGTRTSPMALAQTARVTQLLHQLDPRLRTVAVPVRTEADLWHGELSGIGGKGLFVKALDVRLQSGDIDLALHCLKDVPGDVPFRAGLVVAAHLERADVRDVLVVPEHSAVRRLDDLPPGARVGTASVRRRAQLLRIRPDLRIVPVRGAVGTRLDLLDGRPTAPTTHTNTTDTTDTTDFADPAASTEPSSPAHLDALVLASAGLARLGLSHRARQIFEIEEVLPAVGAGVLSLECRRDDSAVAALLEQLNHEPTLTEATAERVMLQGLRGHCNSPIAGYCVTGPGGRLSLRGRVFSPDGAAFAQVHLCSDAPHDPAALGAHAATELLSQGARSLIDTGIPL</sequence>
<reference evidence="12 13" key="1">
    <citation type="submission" date="2018-11" db="EMBL/GenBank/DDBJ databases">
        <title>Whole genome sequence of Streptomyces paromomycinus NBRC 15454(T).</title>
        <authorList>
            <person name="Komaki H."/>
            <person name="Tamura T."/>
        </authorList>
    </citation>
    <scope>NUCLEOTIDE SEQUENCE [LARGE SCALE GENOMIC DNA]</scope>
    <source>
        <strain evidence="12 13">NBRC 15454</strain>
    </source>
</reference>
<dbReference type="PIRSF" id="PIRSF001438">
    <property type="entry name" value="4pyrrol_synth_OHMeBilane_synth"/>
    <property type="match status" value="1"/>
</dbReference>
<accession>A0A401VZT2</accession>
<feature type="domain" description="Porphobilinogen deaminase N-terminal" evidence="10">
    <location>
        <begin position="10"/>
        <end position="168"/>
    </location>
</feature>
<dbReference type="InterPro" id="IPR036803">
    <property type="entry name" value="Porphobilinogen_deaminase_C_sf"/>
</dbReference>
<dbReference type="Gene3D" id="3.30.160.40">
    <property type="entry name" value="Porphobilinogen deaminase, C-terminal domain"/>
    <property type="match status" value="1"/>
</dbReference>
<evidence type="ECO:0000313" key="12">
    <source>
        <dbReference type="EMBL" id="GCD42584.1"/>
    </source>
</evidence>
<evidence type="ECO:0000256" key="6">
    <source>
        <dbReference type="ARBA" id="ARBA00023244"/>
    </source>
</evidence>
<keyword evidence="6" id="KW-0627">Porphyrin biosynthesis</keyword>
<evidence type="ECO:0000256" key="3">
    <source>
        <dbReference type="ARBA" id="ARBA00005638"/>
    </source>
</evidence>
<dbReference type="EMBL" id="BHZD01000001">
    <property type="protein sequence ID" value="GCD42584.1"/>
    <property type="molecule type" value="Genomic_DNA"/>
</dbReference>
<dbReference type="GO" id="GO:0004418">
    <property type="term" value="F:hydroxymethylbilane synthase activity"/>
    <property type="evidence" value="ECO:0007669"/>
    <property type="project" value="UniProtKB-UniRule"/>
</dbReference>
<dbReference type="Gene3D" id="3.40.190.10">
    <property type="entry name" value="Periplasmic binding protein-like II"/>
    <property type="match status" value="2"/>
</dbReference>
<dbReference type="InterPro" id="IPR000860">
    <property type="entry name" value="HemC"/>
</dbReference>
<dbReference type="Proteomes" id="UP000286746">
    <property type="component" value="Unassembled WGS sequence"/>
</dbReference>
<keyword evidence="13" id="KW-1185">Reference proteome</keyword>
<evidence type="ECO:0000256" key="8">
    <source>
        <dbReference type="NCBIfam" id="TIGR00212"/>
    </source>
</evidence>
<feature type="region of interest" description="Disordered" evidence="9">
    <location>
        <begin position="165"/>
        <end position="200"/>
    </location>
</feature>
<evidence type="ECO:0000313" key="13">
    <source>
        <dbReference type="Proteomes" id="UP000286746"/>
    </source>
</evidence>
<comment type="catalytic activity">
    <reaction evidence="7">
        <text>4 porphobilinogen + H2O = hydroxymethylbilane + 4 NH4(+)</text>
        <dbReference type="Rhea" id="RHEA:13185"/>
        <dbReference type="ChEBI" id="CHEBI:15377"/>
        <dbReference type="ChEBI" id="CHEBI:28938"/>
        <dbReference type="ChEBI" id="CHEBI:57845"/>
        <dbReference type="ChEBI" id="CHEBI:58126"/>
        <dbReference type="EC" id="2.5.1.61"/>
    </reaction>
</comment>
<proteinExistence type="inferred from homology"/>
<comment type="caution">
    <text evidence="12">The sequence shown here is derived from an EMBL/GenBank/DDBJ whole genome shotgun (WGS) entry which is preliminary data.</text>
</comment>
<dbReference type="AlphaFoldDB" id="A0A401VZT2"/>
<organism evidence="12 13">
    <name type="scientific">Streptomyces paromomycinus</name>
    <name type="common">Streptomyces rimosus subsp. paromomycinus</name>
    <dbReference type="NCBI Taxonomy" id="92743"/>
    <lineage>
        <taxon>Bacteria</taxon>
        <taxon>Bacillati</taxon>
        <taxon>Actinomycetota</taxon>
        <taxon>Actinomycetes</taxon>
        <taxon>Kitasatosporales</taxon>
        <taxon>Streptomycetaceae</taxon>
        <taxon>Streptomyces</taxon>
    </lineage>
</organism>
<keyword evidence="5" id="KW-0808">Transferase</keyword>
<dbReference type="EC" id="2.5.1.61" evidence="4 8"/>